<keyword evidence="1" id="KW-1133">Transmembrane helix</keyword>
<proteinExistence type="predicted"/>
<evidence type="ECO:0000256" key="1">
    <source>
        <dbReference type="SAM" id="Phobius"/>
    </source>
</evidence>
<evidence type="ECO:0000313" key="2">
    <source>
        <dbReference type="EMBL" id="SHG07947.1"/>
    </source>
</evidence>
<evidence type="ECO:0000313" key="3">
    <source>
        <dbReference type="Proteomes" id="UP000184287"/>
    </source>
</evidence>
<dbReference type="EMBL" id="FQUQ01000004">
    <property type="protein sequence ID" value="SHG07947.1"/>
    <property type="molecule type" value="Genomic_DNA"/>
</dbReference>
<reference evidence="3" key="1">
    <citation type="submission" date="2016-11" db="EMBL/GenBank/DDBJ databases">
        <authorList>
            <person name="Varghese N."/>
            <person name="Submissions S."/>
        </authorList>
    </citation>
    <scope>NUCLEOTIDE SEQUENCE [LARGE SCALE GENOMIC DNA]</scope>
    <source>
        <strain evidence="3">DSM 16990</strain>
    </source>
</reference>
<evidence type="ECO:0008006" key="4">
    <source>
        <dbReference type="Google" id="ProtNLM"/>
    </source>
</evidence>
<name>A0A1M5GWA7_9SPHI</name>
<sequence length="189" mass="21635">MKNRYSKRFQLLLAIVLLSGCGMFRKVYKSTEYSKGEIRSTEKRTLKDWSSDQSIITIREKSDTLIMVPAQIIEQETPFILDSLFNGLHIIKSDFVDVKLRLQPETGILSATATLNARSLPVKFDKETIVKNDKVRKIRQSESSGRISKSEQSSAIVQKSPVAVWPYLLGAGILVMIGFSMFYWLKRYY</sequence>
<keyword evidence="1" id="KW-0812">Transmembrane</keyword>
<organism evidence="2 3">
    <name type="scientific">Pedobacter caeni</name>
    <dbReference type="NCBI Taxonomy" id="288992"/>
    <lineage>
        <taxon>Bacteria</taxon>
        <taxon>Pseudomonadati</taxon>
        <taxon>Bacteroidota</taxon>
        <taxon>Sphingobacteriia</taxon>
        <taxon>Sphingobacteriales</taxon>
        <taxon>Sphingobacteriaceae</taxon>
        <taxon>Pedobacter</taxon>
    </lineage>
</organism>
<dbReference type="Proteomes" id="UP000184287">
    <property type="component" value="Unassembled WGS sequence"/>
</dbReference>
<dbReference type="RefSeq" id="WP_073233071.1">
    <property type="nucleotide sequence ID" value="NZ_FQUQ01000004.1"/>
</dbReference>
<dbReference type="STRING" id="288992.SAMN04488522_104395"/>
<dbReference type="AlphaFoldDB" id="A0A1M5GWA7"/>
<accession>A0A1M5GWA7</accession>
<feature type="transmembrane region" description="Helical" evidence="1">
    <location>
        <begin position="164"/>
        <end position="185"/>
    </location>
</feature>
<dbReference type="OrthoDB" id="769774at2"/>
<keyword evidence="3" id="KW-1185">Reference proteome</keyword>
<keyword evidence="1" id="KW-0472">Membrane</keyword>
<dbReference type="PROSITE" id="PS51257">
    <property type="entry name" value="PROKAR_LIPOPROTEIN"/>
    <property type="match status" value="1"/>
</dbReference>
<gene>
    <name evidence="2" type="ORF">SAMN04488522_104395</name>
</gene>
<protein>
    <recommendedName>
        <fullName evidence="4">Lipoprotein</fullName>
    </recommendedName>
</protein>